<comment type="caution">
    <text evidence="2">The sequence shown here is derived from an EMBL/GenBank/DDBJ whole genome shotgun (WGS) entry which is preliminary data.</text>
</comment>
<dbReference type="Proteomes" id="UP000245207">
    <property type="component" value="Unassembled WGS sequence"/>
</dbReference>
<evidence type="ECO:0000256" key="1">
    <source>
        <dbReference type="SAM" id="Phobius"/>
    </source>
</evidence>
<evidence type="ECO:0000313" key="2">
    <source>
        <dbReference type="EMBL" id="PWA53017.1"/>
    </source>
</evidence>
<dbReference type="OrthoDB" id="1915303at2759"/>
<name>A0A2U1LVM2_ARTAN</name>
<feature type="transmembrane region" description="Helical" evidence="1">
    <location>
        <begin position="395"/>
        <end position="414"/>
    </location>
</feature>
<dbReference type="PANTHER" id="PTHR35307">
    <property type="entry name" value="PROTEIN, PUTATIVE-RELATED"/>
    <property type="match status" value="1"/>
</dbReference>
<keyword evidence="1" id="KW-0812">Transmembrane</keyword>
<organism evidence="2 3">
    <name type="scientific">Artemisia annua</name>
    <name type="common">Sweet wormwood</name>
    <dbReference type="NCBI Taxonomy" id="35608"/>
    <lineage>
        <taxon>Eukaryota</taxon>
        <taxon>Viridiplantae</taxon>
        <taxon>Streptophyta</taxon>
        <taxon>Embryophyta</taxon>
        <taxon>Tracheophyta</taxon>
        <taxon>Spermatophyta</taxon>
        <taxon>Magnoliopsida</taxon>
        <taxon>eudicotyledons</taxon>
        <taxon>Gunneridae</taxon>
        <taxon>Pentapetalae</taxon>
        <taxon>asterids</taxon>
        <taxon>campanulids</taxon>
        <taxon>Asterales</taxon>
        <taxon>Asteraceae</taxon>
        <taxon>Asteroideae</taxon>
        <taxon>Anthemideae</taxon>
        <taxon>Artemisiinae</taxon>
        <taxon>Artemisia</taxon>
    </lineage>
</organism>
<evidence type="ECO:0000313" key="3">
    <source>
        <dbReference type="Proteomes" id="UP000245207"/>
    </source>
</evidence>
<feature type="transmembrane region" description="Helical" evidence="1">
    <location>
        <begin position="320"/>
        <end position="343"/>
    </location>
</feature>
<feature type="transmembrane region" description="Helical" evidence="1">
    <location>
        <begin position="277"/>
        <end position="300"/>
    </location>
</feature>
<proteinExistence type="predicted"/>
<feature type="transmembrane region" description="Helical" evidence="1">
    <location>
        <begin position="420"/>
        <end position="443"/>
    </location>
</feature>
<reference evidence="2 3" key="1">
    <citation type="journal article" date="2018" name="Mol. Plant">
        <title>The genome of Artemisia annua provides insight into the evolution of Asteraceae family and artemisinin biosynthesis.</title>
        <authorList>
            <person name="Shen Q."/>
            <person name="Zhang L."/>
            <person name="Liao Z."/>
            <person name="Wang S."/>
            <person name="Yan T."/>
            <person name="Shi P."/>
            <person name="Liu M."/>
            <person name="Fu X."/>
            <person name="Pan Q."/>
            <person name="Wang Y."/>
            <person name="Lv Z."/>
            <person name="Lu X."/>
            <person name="Zhang F."/>
            <person name="Jiang W."/>
            <person name="Ma Y."/>
            <person name="Chen M."/>
            <person name="Hao X."/>
            <person name="Li L."/>
            <person name="Tang Y."/>
            <person name="Lv G."/>
            <person name="Zhou Y."/>
            <person name="Sun X."/>
            <person name="Brodelius P.E."/>
            <person name="Rose J.K.C."/>
            <person name="Tang K."/>
        </authorList>
    </citation>
    <scope>NUCLEOTIDE SEQUENCE [LARGE SCALE GENOMIC DNA]</scope>
    <source>
        <strain evidence="3">cv. Huhao1</strain>
        <tissue evidence="2">Leaf</tissue>
    </source>
</reference>
<protein>
    <submittedName>
        <fullName evidence="2">Uncharacterized protein</fullName>
    </submittedName>
</protein>
<keyword evidence="1" id="KW-0472">Membrane</keyword>
<feature type="transmembrane region" description="Helical" evidence="1">
    <location>
        <begin position="52"/>
        <end position="72"/>
    </location>
</feature>
<accession>A0A2U1LVM2</accession>
<keyword evidence="3" id="KW-1185">Reference proteome</keyword>
<dbReference type="EMBL" id="PKPP01007580">
    <property type="protein sequence ID" value="PWA53017.1"/>
    <property type="molecule type" value="Genomic_DNA"/>
</dbReference>
<keyword evidence="1" id="KW-1133">Transmembrane helix</keyword>
<feature type="transmembrane region" description="Helical" evidence="1">
    <location>
        <begin position="205"/>
        <end position="227"/>
    </location>
</feature>
<gene>
    <name evidence="2" type="ORF">CTI12_AA449360</name>
</gene>
<feature type="transmembrane region" description="Helical" evidence="1">
    <location>
        <begin position="121"/>
        <end position="139"/>
    </location>
</feature>
<dbReference type="AlphaFoldDB" id="A0A2U1LVM2"/>
<dbReference type="PANTHER" id="PTHR35307:SF6">
    <property type="entry name" value="TRANSMEMBRANE PROTEIN"/>
    <property type="match status" value="1"/>
</dbReference>
<sequence length="754" mass="85533">MGHHYDLEDDYEEALSPLRQCNNISSNLIDDLLLVLYKLHRQKRFSEPMPTIGMYIALASLCCLLAMVADIIHGMKYRKSWYPCKYFTLNAVSLTVIAVAVKLPMDLTNPMPGDIDQQTKLGSVAFMCIMMTFLLPSLATMNRKDLVTNIIALGLLVITLVVNICIQINTGLVSYSEDMRIKEDNMGGHKIKSMAIYSYANRITAITYVAMLLMLMMIYICSALMILKSKQDLESKYQAAHERALLVQQQAGQLTVENLKQRVINYGIMAGTGSPQLMTVCSATSSASAVICVSIYWLHYTKTVNYLGNESKHIAYDSDYKWSILVIYYIQYIGITLGAAVMLSRFLTPLTNMSSTEGIWKLIKFYEVESCWTHTLSDWKHNRLYSSSSPNFKIVFYKLQILGLTLLTLSQKAIVITCKAIRIIPVLISMFFLCYYACLFLLLELFGIQMPRQSEPTRNIHQYVLQLQDDMELPDEALYFIIKSVERSIQNAEKQQPSKLMKLLVNFRDFEGVKKFDSLLVQPSPGLDYPNCWSLPVVTLATIAVSLHKIQPNTLKNFLNEVTEGLVYVKLVEESLNNKDELVSVQKAAERLWLEVEVYNKWLGNYLQDPDFRVKTAIQIVEWFNEKATNMVTEVGSIGICACSMRRITETILLSYHTNIDELSQEELFTELSSMIADILAACLTNLPQVIVTKCHESAIEKREESVYAAATLLGKTSEIINTLKDRVPESLINNPGELPFIDKWRDHLTAPAP</sequence>
<feature type="transmembrane region" description="Helical" evidence="1">
    <location>
        <begin position="146"/>
        <end position="169"/>
    </location>
</feature>